<dbReference type="PROSITE" id="PS51186">
    <property type="entry name" value="GNAT"/>
    <property type="match status" value="1"/>
</dbReference>
<keyword evidence="2" id="KW-0808">Transferase</keyword>
<feature type="domain" description="N-acetyltransferase" evidence="1">
    <location>
        <begin position="24"/>
        <end position="185"/>
    </location>
</feature>
<evidence type="ECO:0000259" key="1">
    <source>
        <dbReference type="PROSITE" id="PS51186"/>
    </source>
</evidence>
<protein>
    <submittedName>
        <fullName evidence="2">Protein N-acetyltransferase, RimJ/RimL family</fullName>
    </submittedName>
</protein>
<dbReference type="InterPro" id="IPR016181">
    <property type="entry name" value="Acyl_CoA_acyltransferase"/>
</dbReference>
<dbReference type="GO" id="GO:0016747">
    <property type="term" value="F:acyltransferase activity, transferring groups other than amino-acyl groups"/>
    <property type="evidence" value="ECO:0007669"/>
    <property type="project" value="InterPro"/>
</dbReference>
<dbReference type="Gene3D" id="3.40.630.30">
    <property type="match status" value="1"/>
</dbReference>
<dbReference type="Proteomes" id="UP000189935">
    <property type="component" value="Chromosome I"/>
</dbReference>
<name>A0A1M6TVP6_9BRAD</name>
<dbReference type="OrthoDB" id="6293260at2"/>
<dbReference type="PANTHER" id="PTHR43792:SF1">
    <property type="entry name" value="N-ACETYLTRANSFERASE DOMAIN-CONTAINING PROTEIN"/>
    <property type="match status" value="1"/>
</dbReference>
<organism evidence="2 3">
    <name type="scientific">Bradyrhizobium lablabi</name>
    <dbReference type="NCBI Taxonomy" id="722472"/>
    <lineage>
        <taxon>Bacteria</taxon>
        <taxon>Pseudomonadati</taxon>
        <taxon>Pseudomonadota</taxon>
        <taxon>Alphaproteobacteria</taxon>
        <taxon>Hyphomicrobiales</taxon>
        <taxon>Nitrobacteraceae</taxon>
        <taxon>Bradyrhizobium</taxon>
    </lineage>
</organism>
<dbReference type="EMBL" id="LT670844">
    <property type="protein sequence ID" value="SHK61011.1"/>
    <property type="molecule type" value="Genomic_DNA"/>
</dbReference>
<dbReference type="SUPFAM" id="SSF55729">
    <property type="entry name" value="Acyl-CoA N-acyltransferases (Nat)"/>
    <property type="match status" value="1"/>
</dbReference>
<dbReference type="RefSeq" id="WP_079545085.1">
    <property type="nucleotide sequence ID" value="NZ_LT670844.1"/>
</dbReference>
<dbReference type="InterPro" id="IPR051531">
    <property type="entry name" value="N-acetyltransferase"/>
</dbReference>
<evidence type="ECO:0000313" key="2">
    <source>
        <dbReference type="EMBL" id="SHK61011.1"/>
    </source>
</evidence>
<dbReference type="PANTHER" id="PTHR43792">
    <property type="entry name" value="GNAT FAMILY, PUTATIVE (AFU_ORTHOLOGUE AFUA_3G00765)-RELATED-RELATED"/>
    <property type="match status" value="1"/>
</dbReference>
<sequence>MIPPVKSSAVLAQVNGPVIETERLTLRSWCGADIVPNTAMLADPGTARFITVDGKPITEELNGWRNAAIMAGHWVLHGIGMFVVEEKSSRKFVGRVGPWFPPGWPGFEVGWGIAKEFRGKGYAVEAARAAIDWSFTTFELERIIHCIDRENVASEAVARRLGAEKQGETDLFGHVANVWVTQRDRWQNATRAAN</sequence>
<reference evidence="2 3" key="1">
    <citation type="submission" date="2016-11" db="EMBL/GenBank/DDBJ databases">
        <authorList>
            <person name="Jaros S."/>
            <person name="Januszkiewicz K."/>
            <person name="Wedrychowicz H."/>
        </authorList>
    </citation>
    <scope>NUCLEOTIDE SEQUENCE [LARGE SCALE GENOMIC DNA]</scope>
    <source>
        <strain evidence="2 3">GAS499</strain>
    </source>
</reference>
<dbReference type="InterPro" id="IPR000182">
    <property type="entry name" value="GNAT_dom"/>
</dbReference>
<evidence type="ECO:0000313" key="3">
    <source>
        <dbReference type="Proteomes" id="UP000189935"/>
    </source>
</evidence>
<dbReference type="AlphaFoldDB" id="A0A1M6TVP6"/>
<accession>A0A1M6TVP6</accession>
<dbReference type="Pfam" id="PF13302">
    <property type="entry name" value="Acetyltransf_3"/>
    <property type="match status" value="1"/>
</dbReference>
<gene>
    <name evidence="2" type="ORF">SAMN05444159_3710</name>
</gene>
<proteinExistence type="predicted"/>